<name>A0ABN0ELY1_CAMCO</name>
<dbReference type="RefSeq" id="WP_002802527.1">
    <property type="nucleotide sequence ID" value="NZ_AIMT01000215.1"/>
</dbReference>
<dbReference type="InterPro" id="IPR002826">
    <property type="entry name" value="MptE-like"/>
</dbReference>
<sequence length="70" mass="7876">QRFNLNDFGYIDTGTHVSHFSYTLALALGFKNIIMIGQDLAFDEEGNSHSKGFDFGEKFSGEENIDKLKV</sequence>
<keyword evidence="3" id="KW-1185">Reference proteome</keyword>
<comment type="caution">
    <text evidence="2">The sequence shown here is derived from an EMBL/GenBank/DDBJ whole genome shotgun (WGS) entry which is preliminary data.</text>
</comment>
<reference evidence="2 3" key="1">
    <citation type="submission" date="2010-09" db="EMBL/GenBank/DDBJ databases">
        <authorList>
            <person name="Richards V."/>
            <person name="Lefebure T."/>
            <person name="Suzuki H."/>
            <person name="Pavinski Bitar P."/>
            <person name="Stanhope M."/>
        </authorList>
    </citation>
    <scope>NUCLEOTIDE SEQUENCE [LARGE SCALE GENOMIC DNA]</scope>
    <source>
        <strain evidence="2 3">80352</strain>
    </source>
</reference>
<organism evidence="2 3">
    <name type="scientific">Campylobacter coli 80352</name>
    <dbReference type="NCBI Taxonomy" id="887288"/>
    <lineage>
        <taxon>Bacteria</taxon>
        <taxon>Pseudomonadati</taxon>
        <taxon>Campylobacterota</taxon>
        <taxon>Epsilonproteobacteria</taxon>
        <taxon>Campylobacterales</taxon>
        <taxon>Campylobacteraceae</taxon>
        <taxon>Campylobacter</taxon>
    </lineage>
</organism>
<evidence type="ECO:0000313" key="3">
    <source>
        <dbReference type="Proteomes" id="UP000005511"/>
    </source>
</evidence>
<protein>
    <recommendedName>
        <fullName evidence="1">6-hydroxymethylpterin diphosphokinase MptE-like domain-containing protein</fullName>
    </recommendedName>
</protein>
<dbReference type="EMBL" id="AIMT01000215">
    <property type="protein sequence ID" value="EIA58925.1"/>
    <property type="molecule type" value="Genomic_DNA"/>
</dbReference>
<proteinExistence type="predicted"/>
<feature type="domain" description="6-hydroxymethylpterin diphosphokinase MptE-like" evidence="1">
    <location>
        <begin position="6"/>
        <end position="44"/>
    </location>
</feature>
<feature type="non-terminal residue" evidence="2">
    <location>
        <position position="1"/>
    </location>
</feature>
<dbReference type="Proteomes" id="UP000005511">
    <property type="component" value="Unassembled WGS sequence"/>
</dbReference>
<dbReference type="Pfam" id="PF01973">
    <property type="entry name" value="MptE-like"/>
    <property type="match status" value="1"/>
</dbReference>
<feature type="non-terminal residue" evidence="2">
    <location>
        <position position="70"/>
    </location>
</feature>
<gene>
    <name evidence="2" type="ORF">cco14_10959</name>
</gene>
<evidence type="ECO:0000313" key="2">
    <source>
        <dbReference type="EMBL" id="EIA58925.1"/>
    </source>
</evidence>
<evidence type="ECO:0000259" key="1">
    <source>
        <dbReference type="Pfam" id="PF01973"/>
    </source>
</evidence>
<accession>A0ABN0ELY1</accession>